<protein>
    <recommendedName>
        <fullName evidence="4">Transmembrane protein</fullName>
    </recommendedName>
</protein>
<feature type="compositionally biased region" description="Basic and acidic residues" evidence="1">
    <location>
        <begin position="161"/>
        <end position="170"/>
    </location>
</feature>
<evidence type="ECO:0008006" key="4">
    <source>
        <dbReference type="Google" id="ProtNLM"/>
    </source>
</evidence>
<accession>H9B9A3</accession>
<name>H9B9A3_EIMTE</name>
<dbReference type="AlphaFoldDB" id="H9B9A3"/>
<feature type="region of interest" description="Disordered" evidence="1">
    <location>
        <begin position="434"/>
        <end position="501"/>
    </location>
</feature>
<feature type="compositionally biased region" description="Pro residues" evidence="1">
    <location>
        <begin position="443"/>
        <end position="457"/>
    </location>
</feature>
<feature type="signal peptide" evidence="2">
    <location>
        <begin position="1"/>
        <end position="25"/>
    </location>
</feature>
<dbReference type="VEuPathDB" id="ToxoDB:ETH2_0418700"/>
<organism evidence="3">
    <name type="scientific">Eimeria tenella</name>
    <name type="common">Coccidian parasite</name>
    <dbReference type="NCBI Taxonomy" id="5802"/>
    <lineage>
        <taxon>Eukaryota</taxon>
        <taxon>Sar</taxon>
        <taxon>Alveolata</taxon>
        <taxon>Apicomplexa</taxon>
        <taxon>Conoidasida</taxon>
        <taxon>Coccidia</taxon>
        <taxon>Eucoccidiorida</taxon>
        <taxon>Eimeriorina</taxon>
        <taxon>Eimeriidae</taxon>
        <taxon>Eimeria</taxon>
    </lineage>
</organism>
<sequence length="501" mass="54562">MHARTMRRALAAVAVYCISQTAVECWHEHFNRYAGENPHQGYPHPATYTNGPHVGHAVSQDSTLLYPGSEWYGVQQEAMTEGSGMPQYSPHHNHGAPSRGYNAHQQVSPWGSLLRLAKVLQHSAPQQRTAFLRHFCFSVARLRTPFVGLRGNRGTGSTASKGDRRGAGSGKFERISEADITVLATKLSGVVGAAEGAPESSRVLAERMLLPFARLAEEGEQFLYDVARQGDATLMVAALSRVVPPVMKGLSYLEAPQSQGASGVLEPVRVSLVERARELDRALLAAQNDPQLARKFYRDATEEELQREKDLAAVEGSSHQSRHIPSVIGDGAPLNDNDNFHRVGKRIATILFLCLVFFTAHNAMSRFLPSFDSRGQAHPGRGPMGGDFEAERLSREVEAGQKEAFRRHEEWLRRQQGMAQDVFNIPNGPVHHDSVYPGFSPGAFPPGPYAPNQPPSAPQNTPNGPYGDSSRVTPSAPPMPPGGFSDKSSPPPSYAEVMGLS</sequence>
<reference evidence="3" key="1">
    <citation type="journal article" date="2012" name="BMC Genomics">
        <title>Characterisation of full-length cDNA sequences provides insights into the Eimeria tenella transcriptome.</title>
        <authorList>
            <person name="Amiruddin N."/>
            <person name="Lee X.W."/>
            <person name="Blake D.P."/>
            <person name="Suzuki Y."/>
            <person name="Tay Y.L."/>
            <person name="Lim L.S."/>
            <person name="Tomley F.M."/>
            <person name="Watanabe J."/>
            <person name="Sugimoto C."/>
            <person name="Wan K.L."/>
        </authorList>
    </citation>
    <scope>NUCLEOTIDE SEQUENCE</scope>
    <source>
        <strain evidence="3">Houghton</strain>
    </source>
</reference>
<proteinExistence type="evidence at transcript level"/>
<feature type="region of interest" description="Disordered" evidence="1">
    <location>
        <begin position="151"/>
        <end position="170"/>
    </location>
</feature>
<feature type="region of interest" description="Disordered" evidence="1">
    <location>
        <begin position="82"/>
        <end position="103"/>
    </location>
</feature>
<dbReference type="EMBL" id="JN987340">
    <property type="protein sequence ID" value="AET50563.1"/>
    <property type="molecule type" value="mRNA"/>
</dbReference>
<evidence type="ECO:0000256" key="2">
    <source>
        <dbReference type="SAM" id="SignalP"/>
    </source>
</evidence>
<dbReference type="VEuPathDB" id="ToxoDB:ETH_00003575"/>
<evidence type="ECO:0000256" key="1">
    <source>
        <dbReference type="SAM" id="MobiDB-lite"/>
    </source>
</evidence>
<evidence type="ECO:0000313" key="3">
    <source>
        <dbReference type="EMBL" id="AET50563.1"/>
    </source>
</evidence>
<keyword evidence="2" id="KW-0732">Signal</keyword>
<feature type="chain" id="PRO_5003618248" description="Transmembrane protein" evidence="2">
    <location>
        <begin position="26"/>
        <end position="501"/>
    </location>
</feature>